<gene>
    <name evidence="1" type="ORF">T10_2779</name>
</gene>
<protein>
    <submittedName>
        <fullName evidence="1">Uncharacterized protein</fullName>
    </submittedName>
</protein>
<keyword evidence="2" id="KW-1185">Reference proteome</keyword>
<dbReference type="EMBL" id="JYDO01000004">
    <property type="protein sequence ID" value="KRZ79999.1"/>
    <property type="molecule type" value="Genomic_DNA"/>
</dbReference>
<sequence>MNSRKNRQLNREMLKRHVCLGHSMCFTSGAWFYVGSAATALAKKAWAENESLIYVSCMLKSICGARKQMQQHWSRSQRKLCKGCKLPDCKEVQQSVGPLMLKRLLT</sequence>
<organism evidence="1 2">
    <name type="scientific">Trichinella papuae</name>
    <dbReference type="NCBI Taxonomy" id="268474"/>
    <lineage>
        <taxon>Eukaryota</taxon>
        <taxon>Metazoa</taxon>
        <taxon>Ecdysozoa</taxon>
        <taxon>Nematoda</taxon>
        <taxon>Enoplea</taxon>
        <taxon>Dorylaimia</taxon>
        <taxon>Trichinellida</taxon>
        <taxon>Trichinellidae</taxon>
        <taxon>Trichinella</taxon>
    </lineage>
</organism>
<proteinExistence type="predicted"/>
<accession>A0A0V1N7Z4</accession>
<dbReference type="Proteomes" id="UP000054843">
    <property type="component" value="Unassembled WGS sequence"/>
</dbReference>
<evidence type="ECO:0000313" key="1">
    <source>
        <dbReference type="EMBL" id="KRZ79999.1"/>
    </source>
</evidence>
<reference evidence="1 2" key="1">
    <citation type="submission" date="2015-01" db="EMBL/GenBank/DDBJ databases">
        <title>Evolution of Trichinella species and genotypes.</title>
        <authorList>
            <person name="Korhonen P.K."/>
            <person name="Edoardo P."/>
            <person name="Giuseppe L.R."/>
            <person name="Gasser R.B."/>
        </authorList>
    </citation>
    <scope>NUCLEOTIDE SEQUENCE [LARGE SCALE GENOMIC DNA]</scope>
    <source>
        <strain evidence="1">ISS1980</strain>
    </source>
</reference>
<dbReference type="AlphaFoldDB" id="A0A0V1N7Z4"/>
<name>A0A0V1N7Z4_9BILA</name>
<comment type="caution">
    <text evidence="1">The sequence shown here is derived from an EMBL/GenBank/DDBJ whole genome shotgun (WGS) entry which is preliminary data.</text>
</comment>
<evidence type="ECO:0000313" key="2">
    <source>
        <dbReference type="Proteomes" id="UP000054843"/>
    </source>
</evidence>